<feature type="region of interest" description="Disordered" evidence="1">
    <location>
        <begin position="1"/>
        <end position="44"/>
    </location>
</feature>
<keyword evidence="2" id="KW-0812">Transmembrane</keyword>
<protein>
    <submittedName>
        <fullName evidence="3">Uncharacterized protein</fullName>
    </submittedName>
</protein>
<reference evidence="3 4" key="1">
    <citation type="submission" date="2018-11" db="EMBL/GenBank/DDBJ databases">
        <authorList>
            <consortium name="Pathogen Informatics"/>
        </authorList>
    </citation>
    <scope>NUCLEOTIDE SEQUENCE [LARGE SCALE GENOMIC DNA]</scope>
</reference>
<sequence>MELRYHPRQGYTASAERYRNDGPVEPKVGNASNRPEDVEAISPAPEEARIMDAQDAKLQREHEEVTRQLATIDLEINKQESQLRYLCERESSLADGLNTETPRTKFPPAGTDEADERTYENPTQVTAAAADHNAIVLIMLFLASFSSVVTLPHIFVVLSLCANSGWSL</sequence>
<evidence type="ECO:0000256" key="2">
    <source>
        <dbReference type="SAM" id="Phobius"/>
    </source>
</evidence>
<proteinExistence type="predicted"/>
<dbReference type="EMBL" id="UYRU01074829">
    <property type="protein sequence ID" value="VDN25101.1"/>
    <property type="molecule type" value="Genomic_DNA"/>
</dbReference>
<organism evidence="3 4">
    <name type="scientific">Dibothriocephalus latus</name>
    <name type="common">Fish tapeworm</name>
    <name type="synonym">Diphyllobothrium latum</name>
    <dbReference type="NCBI Taxonomy" id="60516"/>
    <lineage>
        <taxon>Eukaryota</taxon>
        <taxon>Metazoa</taxon>
        <taxon>Spiralia</taxon>
        <taxon>Lophotrochozoa</taxon>
        <taxon>Platyhelminthes</taxon>
        <taxon>Cestoda</taxon>
        <taxon>Eucestoda</taxon>
        <taxon>Diphyllobothriidea</taxon>
        <taxon>Diphyllobothriidae</taxon>
        <taxon>Dibothriocephalus</taxon>
    </lineage>
</organism>
<evidence type="ECO:0000313" key="3">
    <source>
        <dbReference type="EMBL" id="VDN25101.1"/>
    </source>
</evidence>
<keyword evidence="2" id="KW-0472">Membrane</keyword>
<dbReference type="OrthoDB" id="6284454at2759"/>
<gene>
    <name evidence="3" type="ORF">DILT_LOCUS14565</name>
</gene>
<evidence type="ECO:0000256" key="1">
    <source>
        <dbReference type="SAM" id="MobiDB-lite"/>
    </source>
</evidence>
<keyword evidence="4" id="KW-1185">Reference proteome</keyword>
<dbReference type="Proteomes" id="UP000281553">
    <property type="component" value="Unassembled WGS sequence"/>
</dbReference>
<feature type="transmembrane region" description="Helical" evidence="2">
    <location>
        <begin position="134"/>
        <end position="158"/>
    </location>
</feature>
<accession>A0A3P7N2C2</accession>
<name>A0A3P7N2C2_DIBLA</name>
<dbReference type="AlphaFoldDB" id="A0A3P7N2C2"/>
<evidence type="ECO:0000313" key="4">
    <source>
        <dbReference type="Proteomes" id="UP000281553"/>
    </source>
</evidence>
<feature type="region of interest" description="Disordered" evidence="1">
    <location>
        <begin position="94"/>
        <end position="117"/>
    </location>
</feature>
<keyword evidence="2" id="KW-1133">Transmembrane helix</keyword>